<dbReference type="Gene3D" id="2.70.70.10">
    <property type="entry name" value="Glucose Permease (Domain IIA)"/>
    <property type="match status" value="1"/>
</dbReference>
<dbReference type="Proteomes" id="UP001058682">
    <property type="component" value="Chromosome"/>
</dbReference>
<dbReference type="KEGG" id="tpk:JO40_13035"/>
<evidence type="ECO:0000313" key="1">
    <source>
        <dbReference type="EMBL" id="UTY33736.1"/>
    </source>
</evidence>
<evidence type="ECO:0008006" key="3">
    <source>
        <dbReference type="Google" id="ProtNLM"/>
    </source>
</evidence>
<sequence length="287" mass="32256">MKKNIYKFLFFVLFFNSYAFEWPVEIPSLLRLFGQRDGDGKAFSQSAVFADTDIVRASGYGKHLISIEEKNSTRFFPSTLGNALIFIDDEGLQTIYGNLTDTNVFTSREQTESGSIIGHTGNSAWTEENSLIFQVVDVRNDVLINPLLFMPEIEEKIPPQIQNTVLVSSDNQQINLETIKKIKQGSYDLYSSVFDFIEKDGPVLAPFRITVSINGMNIADLPFEVLSSDGKSLYFKNKKTSLSLLYQKDGRIHLGKINLPSGKIELIITAFDKGGNEKSSSFIFQVE</sequence>
<proteinExistence type="predicted"/>
<name>A0AAE9SJ94_9SPIR</name>
<protein>
    <recommendedName>
        <fullName evidence="3">Peptidase M23-like protein</fullName>
    </recommendedName>
</protein>
<dbReference type="AlphaFoldDB" id="A0AAE9SJ94"/>
<organism evidence="1 2">
    <name type="scientific">Treponema putidum</name>
    <dbReference type="NCBI Taxonomy" id="221027"/>
    <lineage>
        <taxon>Bacteria</taxon>
        <taxon>Pseudomonadati</taxon>
        <taxon>Spirochaetota</taxon>
        <taxon>Spirochaetia</taxon>
        <taxon>Spirochaetales</taxon>
        <taxon>Treponemataceae</taxon>
        <taxon>Treponema</taxon>
    </lineage>
</organism>
<reference evidence="1" key="1">
    <citation type="submission" date="2019-04" db="EMBL/GenBank/DDBJ databases">
        <title>Whole genome sequencing of oral phylogroup 2 treponemes.</title>
        <authorList>
            <person name="Chan Y."/>
            <person name="Zeng H.H."/>
            <person name="Yu X.L."/>
            <person name="Leung W.K."/>
            <person name="Watt R.M."/>
        </authorList>
    </citation>
    <scope>NUCLEOTIDE SEQUENCE</scope>
    <source>
        <strain evidence="1">OMZ 835</strain>
    </source>
</reference>
<dbReference type="EMBL" id="CP038804">
    <property type="protein sequence ID" value="UTY33736.1"/>
    <property type="molecule type" value="Genomic_DNA"/>
</dbReference>
<gene>
    <name evidence="1" type="ORF">E4N74_06735</name>
</gene>
<dbReference type="InterPro" id="IPR011055">
    <property type="entry name" value="Dup_hybrid_motif"/>
</dbReference>
<dbReference type="RefSeq" id="WP_044979576.1">
    <property type="nucleotide sequence ID" value="NZ_CP009228.1"/>
</dbReference>
<evidence type="ECO:0000313" key="2">
    <source>
        <dbReference type="Proteomes" id="UP001058682"/>
    </source>
</evidence>
<accession>A0AAE9SJ94</accession>